<reference evidence="4" key="1">
    <citation type="submission" date="2018-11" db="EMBL/GenBank/DDBJ databases">
        <authorList>
            <person name="Alioto T."/>
            <person name="Alioto T."/>
        </authorList>
    </citation>
    <scope>NUCLEOTIDE SEQUENCE</scope>
</reference>
<sequence>MELKVFIVFSVLFCFVRCFPMMADASFIENNPSELYNKDSLLHVLLRHKRSTNNTSSDDGRSAIEKFYDDPNNKAMYLVFPLFVLIISTCCGLYFCDRCRKHLKKKKAEERKKENELLENQEENEENKASTSNSVAGNSSDLNKSARDNGVANSPIALEMSGDINRNDTPLEDVENSPEVKAVNAVPIKHRETSFMTDVQNGNKYDVEPPSKKSSSSTFADDVKSKISSVPNAVADDTLNSDTNGNTIKHDSVIVKRENLKKEHVAKKIKMNENLNDNMVVPEVLNNNNSDQQPEVIKPLPTTREIQVKNTQRRDSFKSTSTVRSNKSLDRKSNGTRSNAAFHEKTTLPDVTKRYSKMDRKFTALSAEAIGEILQYYKDKKHMPDIIPDEDENAAPIRKRFKKAKYKVFNG</sequence>
<accession>A0A8B6GXE1</accession>
<feature type="chain" id="PRO_5032537975" evidence="3">
    <location>
        <begin position="19"/>
        <end position="411"/>
    </location>
</feature>
<protein>
    <submittedName>
        <fullName evidence="4">Uncharacterized protein</fullName>
    </submittedName>
</protein>
<feature type="compositionally biased region" description="Polar residues" evidence="1">
    <location>
        <begin position="129"/>
        <end position="143"/>
    </location>
</feature>
<evidence type="ECO:0000313" key="4">
    <source>
        <dbReference type="EMBL" id="VDI70995.1"/>
    </source>
</evidence>
<keyword evidence="2" id="KW-0472">Membrane</keyword>
<organism evidence="4 5">
    <name type="scientific">Mytilus galloprovincialis</name>
    <name type="common">Mediterranean mussel</name>
    <dbReference type="NCBI Taxonomy" id="29158"/>
    <lineage>
        <taxon>Eukaryota</taxon>
        <taxon>Metazoa</taxon>
        <taxon>Spiralia</taxon>
        <taxon>Lophotrochozoa</taxon>
        <taxon>Mollusca</taxon>
        <taxon>Bivalvia</taxon>
        <taxon>Autobranchia</taxon>
        <taxon>Pteriomorphia</taxon>
        <taxon>Mytilida</taxon>
        <taxon>Mytiloidea</taxon>
        <taxon>Mytilidae</taxon>
        <taxon>Mytilinae</taxon>
        <taxon>Mytilus</taxon>
    </lineage>
</organism>
<keyword evidence="2" id="KW-0812">Transmembrane</keyword>
<keyword evidence="2" id="KW-1133">Transmembrane helix</keyword>
<feature type="transmembrane region" description="Helical" evidence="2">
    <location>
        <begin position="75"/>
        <end position="96"/>
    </location>
</feature>
<evidence type="ECO:0000313" key="5">
    <source>
        <dbReference type="Proteomes" id="UP000596742"/>
    </source>
</evidence>
<evidence type="ECO:0000256" key="2">
    <source>
        <dbReference type="SAM" id="Phobius"/>
    </source>
</evidence>
<gene>
    <name evidence="4" type="ORF">MGAL_10B042443</name>
</gene>
<feature type="signal peptide" evidence="3">
    <location>
        <begin position="1"/>
        <end position="18"/>
    </location>
</feature>
<keyword evidence="5" id="KW-1185">Reference proteome</keyword>
<feature type="compositionally biased region" description="Polar residues" evidence="1">
    <location>
        <begin position="194"/>
        <end position="203"/>
    </location>
</feature>
<feature type="compositionally biased region" description="Basic and acidic residues" evidence="1">
    <location>
        <begin position="107"/>
        <end position="116"/>
    </location>
</feature>
<evidence type="ECO:0000256" key="1">
    <source>
        <dbReference type="SAM" id="MobiDB-lite"/>
    </source>
</evidence>
<dbReference type="OrthoDB" id="6097589at2759"/>
<dbReference type="Proteomes" id="UP000596742">
    <property type="component" value="Unassembled WGS sequence"/>
</dbReference>
<feature type="region of interest" description="Disordered" evidence="1">
    <location>
        <begin position="107"/>
        <end position="222"/>
    </location>
</feature>
<feature type="region of interest" description="Disordered" evidence="1">
    <location>
        <begin position="308"/>
        <end position="341"/>
    </location>
</feature>
<keyword evidence="3" id="KW-0732">Signal</keyword>
<dbReference type="EMBL" id="UYJE01009187">
    <property type="protein sequence ID" value="VDI70995.1"/>
    <property type="molecule type" value="Genomic_DNA"/>
</dbReference>
<name>A0A8B6GXE1_MYTGA</name>
<proteinExistence type="predicted"/>
<dbReference type="AlphaFoldDB" id="A0A8B6GXE1"/>
<evidence type="ECO:0000256" key="3">
    <source>
        <dbReference type="SAM" id="SignalP"/>
    </source>
</evidence>
<comment type="caution">
    <text evidence="4">The sequence shown here is derived from an EMBL/GenBank/DDBJ whole genome shotgun (WGS) entry which is preliminary data.</text>
</comment>